<keyword evidence="2" id="KW-1185">Reference proteome</keyword>
<evidence type="ECO:0000313" key="2">
    <source>
        <dbReference type="Proteomes" id="UP001519503"/>
    </source>
</evidence>
<proteinExistence type="predicted"/>
<dbReference type="EMBL" id="JAAMFL010000003">
    <property type="protein sequence ID" value="MBS9337159.1"/>
    <property type="molecule type" value="Genomic_DNA"/>
</dbReference>
<name>A0ABS5QVD5_9LACO</name>
<dbReference type="Gene3D" id="3.90.228.10">
    <property type="match status" value="1"/>
</dbReference>
<evidence type="ECO:0000313" key="1">
    <source>
        <dbReference type="EMBL" id="MBS9337159.1"/>
    </source>
</evidence>
<accession>A0ABS5QVD5</accession>
<gene>
    <name evidence="1" type="ORF">G6R30_01590</name>
</gene>
<dbReference type="SUPFAM" id="SSF56399">
    <property type="entry name" value="ADP-ribosylation"/>
    <property type="match status" value="1"/>
</dbReference>
<dbReference type="Proteomes" id="UP001519503">
    <property type="component" value="Unassembled WGS sequence"/>
</dbReference>
<organism evidence="1 2">
    <name type="scientific">Fructobacillus parabroussonetiae</name>
    <dbReference type="NCBI Taxonomy" id="2713174"/>
    <lineage>
        <taxon>Bacteria</taxon>
        <taxon>Bacillati</taxon>
        <taxon>Bacillota</taxon>
        <taxon>Bacilli</taxon>
        <taxon>Lactobacillales</taxon>
        <taxon>Lactobacillaceae</taxon>
        <taxon>Fructobacillus</taxon>
    </lineage>
</organism>
<reference evidence="1 2" key="1">
    <citation type="submission" date="2020-02" db="EMBL/GenBank/DDBJ databases">
        <title>Fructobacillus sp. isolated from paper mulberry of Taiwan.</title>
        <authorList>
            <person name="Lin S.-T."/>
        </authorList>
    </citation>
    <scope>NUCLEOTIDE SEQUENCE [LARGE SCALE GENOMIC DNA]</scope>
    <source>
        <strain evidence="1 2">S1-1</strain>
    </source>
</reference>
<sequence>MIKITSFHGTSVKNAEKILEEGFKIKQDSGQYPNDLGHGIYGYIDSDFSINDVEFINDAKTNAKSFSKYIRGNKENYAILQFKVSVFDDQILNLNQLNQRNRMVRLYKQFLNSAISEIPLKYKTNRASRRKQMDGVFIEFLIEHNILREPEMIILDTYSRFNGYASNITNGRELLIRNLNRMTDIERVYL</sequence>
<protein>
    <submittedName>
        <fullName evidence="1">Uncharacterized protein</fullName>
    </submittedName>
</protein>
<dbReference type="RefSeq" id="WP_213820820.1">
    <property type="nucleotide sequence ID" value="NZ_JAAMFL010000003.1"/>
</dbReference>
<comment type="caution">
    <text evidence="1">The sequence shown here is derived from an EMBL/GenBank/DDBJ whole genome shotgun (WGS) entry which is preliminary data.</text>
</comment>